<dbReference type="Proteomes" id="UP000071644">
    <property type="component" value="Unassembled WGS sequence"/>
</dbReference>
<accession>A0AAJ0LLR8</accession>
<organism evidence="1 2">
    <name type="scientific">Pseudomonas parafulva</name>
    <dbReference type="NCBI Taxonomy" id="157782"/>
    <lineage>
        <taxon>Bacteria</taxon>
        <taxon>Pseudomonadati</taxon>
        <taxon>Pseudomonadota</taxon>
        <taxon>Gammaproteobacteria</taxon>
        <taxon>Pseudomonadales</taxon>
        <taxon>Pseudomonadaceae</taxon>
        <taxon>Pseudomonas</taxon>
    </lineage>
</organism>
<sequence length="245" mass="28067">MHPKSNTLFHFTKSSDTLKCVLKSGFWPRYCPEDVSWVGYEEFDYIAYPMVCFCEIPLSRLTEHVGFYGSFGLGLTREWAAKNALNPVFYTSPGSPMATSFKSFNELANRAVKPVSTELKILMRSYLSFSKPTAGTMIIDSKPIEKAFYQESEWRYVAQGDGVRQYLLAQEFSDSEIRDGHNKVTYERCLLKFTPADIKYIFVREDSDIPDIVNFIQTELDAYPGADLKILMSRVTSLESIRQDL</sequence>
<dbReference type="Pfam" id="PF10899">
    <property type="entry name" value="AbiGi"/>
    <property type="match status" value="1"/>
</dbReference>
<name>A0AAJ0LLR8_9PSED</name>
<protein>
    <submittedName>
        <fullName evidence="1">Uncharacterized protein</fullName>
    </submittedName>
</protein>
<dbReference type="RefSeq" id="WP_058637876.1">
    <property type="nucleotide sequence ID" value="NZ_LDSN01000012.1"/>
</dbReference>
<evidence type="ECO:0000313" key="2">
    <source>
        <dbReference type="Proteomes" id="UP000071644"/>
    </source>
</evidence>
<dbReference type="EMBL" id="LDSN01000012">
    <property type="protein sequence ID" value="KTT19098.1"/>
    <property type="molecule type" value="Genomic_DNA"/>
</dbReference>
<dbReference type="InterPro" id="IPR021223">
    <property type="entry name" value="AbiGi"/>
</dbReference>
<gene>
    <name evidence="1" type="ORF">NS96R_05955</name>
</gene>
<comment type="caution">
    <text evidence="1">The sequence shown here is derived from an EMBL/GenBank/DDBJ whole genome shotgun (WGS) entry which is preliminary data.</text>
</comment>
<evidence type="ECO:0000313" key="1">
    <source>
        <dbReference type="EMBL" id="KTT19098.1"/>
    </source>
</evidence>
<proteinExistence type="predicted"/>
<reference evidence="1 2" key="1">
    <citation type="journal article" date="2016" name="Front. Microbiol.">
        <title>Genomic Resource of Rice Seed Associated Bacteria.</title>
        <authorList>
            <person name="Midha S."/>
            <person name="Bansal K."/>
            <person name="Sharma S."/>
            <person name="Kumar N."/>
            <person name="Patil P.P."/>
            <person name="Chaudhry V."/>
            <person name="Patil P.B."/>
        </authorList>
    </citation>
    <scope>NUCLEOTIDE SEQUENCE [LARGE SCALE GENOMIC DNA]</scope>
    <source>
        <strain evidence="1 2">NS96</strain>
    </source>
</reference>
<dbReference type="AlphaFoldDB" id="A0AAJ0LLR8"/>